<dbReference type="Gene3D" id="2.60.40.10">
    <property type="entry name" value="Immunoglobulins"/>
    <property type="match status" value="3"/>
</dbReference>
<comment type="subcellular location">
    <subcellularLocation>
        <location evidence="1">Cell membrane</location>
    </subcellularLocation>
</comment>
<reference evidence="12" key="1">
    <citation type="submission" date="2021-12" db="EMBL/GenBank/DDBJ databases">
        <authorList>
            <person name="King R."/>
        </authorList>
    </citation>
    <scope>NUCLEOTIDE SEQUENCE</scope>
</reference>
<dbReference type="SMART" id="SM00409">
    <property type="entry name" value="IG"/>
    <property type="match status" value="3"/>
</dbReference>
<keyword evidence="2" id="KW-1003">Cell membrane</keyword>
<dbReference type="EMBL" id="OV121139">
    <property type="protein sequence ID" value="CAH0562372.1"/>
    <property type="molecule type" value="Genomic_DNA"/>
</dbReference>
<dbReference type="InterPro" id="IPR013098">
    <property type="entry name" value="Ig_I-set"/>
</dbReference>
<evidence type="ECO:0000256" key="10">
    <source>
        <dbReference type="SAM" id="SignalP"/>
    </source>
</evidence>
<dbReference type="Pfam" id="PF07679">
    <property type="entry name" value="I-set"/>
    <property type="match status" value="2"/>
</dbReference>
<keyword evidence="4" id="KW-0677">Repeat</keyword>
<organism evidence="12 13">
    <name type="scientific">Brassicogethes aeneus</name>
    <name type="common">Rape pollen beetle</name>
    <name type="synonym">Meligethes aeneus</name>
    <dbReference type="NCBI Taxonomy" id="1431903"/>
    <lineage>
        <taxon>Eukaryota</taxon>
        <taxon>Metazoa</taxon>
        <taxon>Ecdysozoa</taxon>
        <taxon>Arthropoda</taxon>
        <taxon>Hexapoda</taxon>
        <taxon>Insecta</taxon>
        <taxon>Pterygota</taxon>
        <taxon>Neoptera</taxon>
        <taxon>Endopterygota</taxon>
        <taxon>Coleoptera</taxon>
        <taxon>Polyphaga</taxon>
        <taxon>Cucujiformia</taxon>
        <taxon>Nitidulidae</taxon>
        <taxon>Meligethinae</taxon>
        <taxon>Brassicogethes</taxon>
    </lineage>
</organism>
<keyword evidence="8" id="KW-0393">Immunoglobulin domain</keyword>
<feature type="compositionally biased region" description="Basic and acidic residues" evidence="9">
    <location>
        <begin position="380"/>
        <end position="393"/>
    </location>
</feature>
<dbReference type="SUPFAM" id="SSF48726">
    <property type="entry name" value="Immunoglobulin"/>
    <property type="match status" value="3"/>
</dbReference>
<evidence type="ECO:0000256" key="4">
    <source>
        <dbReference type="ARBA" id="ARBA00022737"/>
    </source>
</evidence>
<keyword evidence="7" id="KW-0325">Glycoprotein</keyword>
<evidence type="ECO:0000313" key="13">
    <source>
        <dbReference type="Proteomes" id="UP001154078"/>
    </source>
</evidence>
<dbReference type="InterPro" id="IPR007110">
    <property type="entry name" value="Ig-like_dom"/>
</dbReference>
<feature type="signal peptide" evidence="10">
    <location>
        <begin position="1"/>
        <end position="38"/>
    </location>
</feature>
<dbReference type="InterPro" id="IPR013783">
    <property type="entry name" value="Ig-like_fold"/>
</dbReference>
<evidence type="ECO:0000256" key="2">
    <source>
        <dbReference type="ARBA" id="ARBA00022475"/>
    </source>
</evidence>
<dbReference type="Proteomes" id="UP001154078">
    <property type="component" value="Chromosome 8"/>
</dbReference>
<keyword evidence="13" id="KW-1185">Reference proteome</keyword>
<dbReference type="OrthoDB" id="10012075at2759"/>
<gene>
    <name evidence="12" type="ORF">MELIAE_LOCUS11500</name>
</gene>
<keyword evidence="5" id="KW-0472">Membrane</keyword>
<dbReference type="GO" id="GO:0005886">
    <property type="term" value="C:plasma membrane"/>
    <property type="evidence" value="ECO:0007669"/>
    <property type="project" value="UniProtKB-SubCell"/>
</dbReference>
<dbReference type="GO" id="GO:0043005">
    <property type="term" value="C:neuron projection"/>
    <property type="evidence" value="ECO:0007669"/>
    <property type="project" value="TreeGrafter"/>
</dbReference>
<feature type="domain" description="Ig-like" evidence="11">
    <location>
        <begin position="144"/>
        <end position="236"/>
    </location>
</feature>
<dbReference type="PROSITE" id="PS00290">
    <property type="entry name" value="IG_MHC"/>
    <property type="match status" value="1"/>
</dbReference>
<evidence type="ECO:0000256" key="7">
    <source>
        <dbReference type="ARBA" id="ARBA00023180"/>
    </source>
</evidence>
<evidence type="ECO:0000256" key="8">
    <source>
        <dbReference type="ARBA" id="ARBA00023319"/>
    </source>
</evidence>
<dbReference type="FunFam" id="2.60.40.10:FF:000328">
    <property type="entry name" value="CLUMA_CG000981, isoform A"/>
    <property type="match status" value="1"/>
</dbReference>
<dbReference type="InterPro" id="IPR003006">
    <property type="entry name" value="Ig/MHC_CS"/>
</dbReference>
<sequence length="455" mass="51257">MGLLNRKSARQIHNMTATQATFLFCTLLQAILAGGQLAEPEPEFLAPLENHTVTQNRDVYFTCVVNHLSSYKVAWIKSDTKAILAIHTHMVAQNPRLSVTHNGHNTWKLHVSNVQKNDSGTYMCQINTDPMRSQMGNLEVVIPPDILNDNESAEGTGVAVEGGTIRLRCHATGVPEPTVLWRREDSRNIVLRQDGGRDKQVSKTFDGDTLALANVQRTDMGSYFCIASNGVPPSVSKRFVVRVHFQPLIRVSNQLVAAPIDSDVLVQCYVEASPKAMNHWMRDNGEKLIPNEKYNMEETILTDYSLLMNLTIRRLERRDFGGYICHSVNAMGKTEGVVRLQELHLIVKSTSTASTPKYIETKPRKPPHKEKPKKWKNKKKENGEVGQPEEHESTTLLLPEAKTLPPYVTTFPSASKSPSWTTIQRTNAGIRFNYNCYFSTTAFIVFRLFTMYRGI</sequence>
<name>A0A9P0BFW2_BRAAE</name>
<feature type="region of interest" description="Disordered" evidence="9">
    <location>
        <begin position="356"/>
        <end position="396"/>
    </location>
</feature>
<keyword evidence="6" id="KW-1015">Disulfide bond</keyword>
<evidence type="ECO:0000256" key="6">
    <source>
        <dbReference type="ARBA" id="ARBA00023157"/>
    </source>
</evidence>
<evidence type="ECO:0000256" key="3">
    <source>
        <dbReference type="ARBA" id="ARBA00022729"/>
    </source>
</evidence>
<dbReference type="SMART" id="SM00406">
    <property type="entry name" value="IGv"/>
    <property type="match status" value="2"/>
</dbReference>
<dbReference type="InterPro" id="IPR051170">
    <property type="entry name" value="Neural/epithelial_adhesion"/>
</dbReference>
<keyword evidence="3 10" id="KW-0732">Signal</keyword>
<evidence type="ECO:0000259" key="11">
    <source>
        <dbReference type="PROSITE" id="PS50835"/>
    </source>
</evidence>
<dbReference type="InterPro" id="IPR003599">
    <property type="entry name" value="Ig_sub"/>
</dbReference>
<dbReference type="PANTHER" id="PTHR12231">
    <property type="entry name" value="CTX-RELATED TYPE I TRANSMEMBRANE PROTEIN"/>
    <property type="match status" value="1"/>
</dbReference>
<dbReference type="PANTHER" id="PTHR12231:SF265">
    <property type="entry name" value="DPR-INTERACTING PROTEIN LAMBDA"/>
    <property type="match status" value="1"/>
</dbReference>
<dbReference type="InterPro" id="IPR036179">
    <property type="entry name" value="Ig-like_dom_sf"/>
</dbReference>
<protein>
    <recommendedName>
        <fullName evidence="11">Ig-like domain-containing protein</fullName>
    </recommendedName>
</protein>
<evidence type="ECO:0000256" key="1">
    <source>
        <dbReference type="ARBA" id="ARBA00004236"/>
    </source>
</evidence>
<dbReference type="AlphaFoldDB" id="A0A9P0BFW2"/>
<dbReference type="Pfam" id="PF13927">
    <property type="entry name" value="Ig_3"/>
    <property type="match status" value="1"/>
</dbReference>
<evidence type="ECO:0000313" key="12">
    <source>
        <dbReference type="EMBL" id="CAH0562372.1"/>
    </source>
</evidence>
<dbReference type="InterPro" id="IPR013106">
    <property type="entry name" value="Ig_V-set"/>
</dbReference>
<proteinExistence type="predicted"/>
<feature type="domain" description="Ig-like" evidence="11">
    <location>
        <begin position="247"/>
        <end position="344"/>
    </location>
</feature>
<evidence type="ECO:0000256" key="9">
    <source>
        <dbReference type="SAM" id="MobiDB-lite"/>
    </source>
</evidence>
<feature type="chain" id="PRO_5040392942" description="Ig-like domain-containing protein" evidence="10">
    <location>
        <begin position="39"/>
        <end position="455"/>
    </location>
</feature>
<dbReference type="InterPro" id="IPR003598">
    <property type="entry name" value="Ig_sub2"/>
</dbReference>
<dbReference type="SMART" id="SM00408">
    <property type="entry name" value="IGc2"/>
    <property type="match status" value="3"/>
</dbReference>
<accession>A0A9P0BFW2</accession>
<feature type="compositionally biased region" description="Basic residues" evidence="9">
    <location>
        <begin position="364"/>
        <end position="379"/>
    </location>
</feature>
<evidence type="ECO:0000256" key="5">
    <source>
        <dbReference type="ARBA" id="ARBA00023136"/>
    </source>
</evidence>
<dbReference type="PROSITE" id="PS50835">
    <property type="entry name" value="IG_LIKE"/>
    <property type="match status" value="3"/>
</dbReference>
<feature type="domain" description="Ig-like" evidence="11">
    <location>
        <begin position="42"/>
        <end position="139"/>
    </location>
</feature>